<evidence type="ECO:0000256" key="1">
    <source>
        <dbReference type="SAM" id="MobiDB-lite"/>
    </source>
</evidence>
<keyword evidence="3" id="KW-1185">Reference proteome</keyword>
<evidence type="ECO:0000313" key="3">
    <source>
        <dbReference type="Proteomes" id="UP000214646"/>
    </source>
</evidence>
<comment type="caution">
    <text evidence="2">The sequence shown here is derived from an EMBL/GenBank/DDBJ whole genome shotgun (WGS) entry which is preliminary data.</text>
</comment>
<feature type="compositionally biased region" description="Basic and acidic residues" evidence="1">
    <location>
        <begin position="1"/>
        <end position="17"/>
    </location>
</feature>
<evidence type="ECO:0000313" key="2">
    <source>
        <dbReference type="EMBL" id="OWK40329.1"/>
    </source>
</evidence>
<dbReference type="EMBL" id="NIDE01000008">
    <property type="protein sequence ID" value="OWK40329.1"/>
    <property type="molecule type" value="Genomic_DNA"/>
</dbReference>
<protein>
    <submittedName>
        <fullName evidence="2">Uncharacterized protein</fullName>
    </submittedName>
</protein>
<feature type="region of interest" description="Disordered" evidence="1">
    <location>
        <begin position="1"/>
        <end position="56"/>
    </location>
</feature>
<sequence length="56" mass="6921">MDDLRDVRGGPTREEVGSRNYAKRPPRRKRNRRKSPRDDRFDRPPSFWNLRDRPRE</sequence>
<name>A0A225DT27_9BACT</name>
<gene>
    <name evidence="2" type="ORF">FRUB_05248</name>
</gene>
<dbReference type="Proteomes" id="UP000214646">
    <property type="component" value="Unassembled WGS sequence"/>
</dbReference>
<dbReference type="AlphaFoldDB" id="A0A225DT27"/>
<proteinExistence type="predicted"/>
<reference evidence="3" key="1">
    <citation type="submission" date="2017-06" db="EMBL/GenBank/DDBJ databases">
        <title>Genome analysis of Fimbriiglobus ruber SP5, the first member of the order Planctomycetales with confirmed chitinolytic capability.</title>
        <authorList>
            <person name="Ravin N.V."/>
            <person name="Rakitin A.L."/>
            <person name="Ivanova A.A."/>
            <person name="Beletsky A.V."/>
            <person name="Kulichevskaya I.S."/>
            <person name="Mardanov A.V."/>
            <person name="Dedysh S.N."/>
        </authorList>
    </citation>
    <scope>NUCLEOTIDE SEQUENCE [LARGE SCALE GENOMIC DNA]</scope>
    <source>
        <strain evidence="3">SP5</strain>
    </source>
</reference>
<feature type="compositionally biased region" description="Basic residues" evidence="1">
    <location>
        <begin position="21"/>
        <end position="35"/>
    </location>
</feature>
<organism evidence="2 3">
    <name type="scientific">Fimbriiglobus ruber</name>
    <dbReference type="NCBI Taxonomy" id="1908690"/>
    <lineage>
        <taxon>Bacteria</taxon>
        <taxon>Pseudomonadati</taxon>
        <taxon>Planctomycetota</taxon>
        <taxon>Planctomycetia</taxon>
        <taxon>Gemmatales</taxon>
        <taxon>Gemmataceae</taxon>
        <taxon>Fimbriiglobus</taxon>
    </lineage>
</organism>
<accession>A0A225DT27</accession>